<reference evidence="1" key="1">
    <citation type="submission" date="2020-05" db="EMBL/GenBank/DDBJ databases">
        <title>Large-scale comparative analyses of tick genomes elucidate their genetic diversity and vector capacities.</title>
        <authorList>
            <person name="Jia N."/>
            <person name="Wang J."/>
            <person name="Shi W."/>
            <person name="Du L."/>
            <person name="Sun Y."/>
            <person name="Zhan W."/>
            <person name="Jiang J."/>
            <person name="Wang Q."/>
            <person name="Zhang B."/>
            <person name="Ji P."/>
            <person name="Sakyi L.B."/>
            <person name="Cui X."/>
            <person name="Yuan T."/>
            <person name="Jiang B."/>
            <person name="Yang W."/>
            <person name="Lam T.T.-Y."/>
            <person name="Chang Q."/>
            <person name="Ding S."/>
            <person name="Wang X."/>
            <person name="Zhu J."/>
            <person name="Ruan X."/>
            <person name="Zhao L."/>
            <person name="Wei J."/>
            <person name="Que T."/>
            <person name="Du C."/>
            <person name="Cheng J."/>
            <person name="Dai P."/>
            <person name="Han X."/>
            <person name="Huang E."/>
            <person name="Gao Y."/>
            <person name="Liu J."/>
            <person name="Shao H."/>
            <person name="Ye R."/>
            <person name="Li L."/>
            <person name="Wei W."/>
            <person name="Wang X."/>
            <person name="Wang C."/>
            <person name="Yang T."/>
            <person name="Huo Q."/>
            <person name="Li W."/>
            <person name="Guo W."/>
            <person name="Chen H."/>
            <person name="Zhou L."/>
            <person name="Ni X."/>
            <person name="Tian J."/>
            <person name="Zhou Y."/>
            <person name="Sheng Y."/>
            <person name="Liu T."/>
            <person name="Pan Y."/>
            <person name="Xia L."/>
            <person name="Li J."/>
            <person name="Zhao F."/>
            <person name="Cao W."/>
        </authorList>
    </citation>
    <scope>NUCLEOTIDE SEQUENCE</scope>
    <source>
        <strain evidence="1">Hyas-2018</strain>
    </source>
</reference>
<sequence length="210" mass="22791">MTATLTTQLFGIASGGDVAAARRERLPRPFAKQQPPPLLAFLPPPSARKPKVRVGNGASREQFACVPRGQSVLYRGRSGAEAGHTYLHRARLIRAGNGRWRSAEGAKGARYFVLRPPGGTTVDAAGRITPCTAAAFSAVPNRECLDALKKPRRTRYGTAGYKGNVVVDNVLGTLQSEFHLRQCEHWFDVKQDDHVIIINGNAFEAVDNAC</sequence>
<comment type="caution">
    <text evidence="1">The sequence shown here is derived from an EMBL/GenBank/DDBJ whole genome shotgun (WGS) entry which is preliminary data.</text>
</comment>
<accession>A0ACB7TAT3</accession>
<gene>
    <name evidence="1" type="ORF">HPB50_001423</name>
</gene>
<evidence type="ECO:0000313" key="1">
    <source>
        <dbReference type="EMBL" id="KAH6944050.1"/>
    </source>
</evidence>
<keyword evidence="2" id="KW-1185">Reference proteome</keyword>
<name>A0ACB7TAT3_HYAAI</name>
<protein>
    <submittedName>
        <fullName evidence="1">Uncharacterized protein</fullName>
    </submittedName>
</protein>
<organism evidence="1 2">
    <name type="scientific">Hyalomma asiaticum</name>
    <name type="common">Tick</name>
    <dbReference type="NCBI Taxonomy" id="266040"/>
    <lineage>
        <taxon>Eukaryota</taxon>
        <taxon>Metazoa</taxon>
        <taxon>Ecdysozoa</taxon>
        <taxon>Arthropoda</taxon>
        <taxon>Chelicerata</taxon>
        <taxon>Arachnida</taxon>
        <taxon>Acari</taxon>
        <taxon>Parasitiformes</taxon>
        <taxon>Ixodida</taxon>
        <taxon>Ixodoidea</taxon>
        <taxon>Ixodidae</taxon>
        <taxon>Hyalomminae</taxon>
        <taxon>Hyalomma</taxon>
    </lineage>
</organism>
<dbReference type="Proteomes" id="UP000821845">
    <property type="component" value="Chromosome 1"/>
</dbReference>
<proteinExistence type="predicted"/>
<evidence type="ECO:0000313" key="2">
    <source>
        <dbReference type="Proteomes" id="UP000821845"/>
    </source>
</evidence>
<dbReference type="EMBL" id="CM023481">
    <property type="protein sequence ID" value="KAH6944050.1"/>
    <property type="molecule type" value="Genomic_DNA"/>
</dbReference>